<dbReference type="EMBL" id="JACHJW010000001">
    <property type="protein sequence ID" value="MBB4956707.1"/>
    <property type="molecule type" value="Genomic_DNA"/>
</dbReference>
<keyword evidence="1" id="KW-0732">Signal</keyword>
<dbReference type="AlphaFoldDB" id="A0A7W7SL00"/>
<comment type="caution">
    <text evidence="2">The sequence shown here is derived from an EMBL/GenBank/DDBJ whole genome shotgun (WGS) entry which is preliminary data.</text>
</comment>
<keyword evidence="3" id="KW-1185">Reference proteome</keyword>
<feature type="chain" id="PRO_5030713779" description="Secreted protein" evidence="1">
    <location>
        <begin position="27"/>
        <end position="198"/>
    </location>
</feature>
<dbReference type="Proteomes" id="UP000578819">
    <property type="component" value="Unassembled WGS sequence"/>
</dbReference>
<name>A0A7W7SL00_9ACTN</name>
<organism evidence="2 3">
    <name type="scientific">Micromonospora polyrhachis</name>
    <dbReference type="NCBI Taxonomy" id="1282883"/>
    <lineage>
        <taxon>Bacteria</taxon>
        <taxon>Bacillati</taxon>
        <taxon>Actinomycetota</taxon>
        <taxon>Actinomycetes</taxon>
        <taxon>Micromonosporales</taxon>
        <taxon>Micromonosporaceae</taxon>
        <taxon>Micromonospora</taxon>
    </lineage>
</organism>
<gene>
    <name evidence="2" type="ORF">FHR38_000440</name>
</gene>
<evidence type="ECO:0000256" key="1">
    <source>
        <dbReference type="SAM" id="SignalP"/>
    </source>
</evidence>
<feature type="signal peptide" evidence="1">
    <location>
        <begin position="1"/>
        <end position="26"/>
    </location>
</feature>
<dbReference type="RefSeq" id="WP_184532299.1">
    <property type="nucleotide sequence ID" value="NZ_JACHJW010000001.1"/>
</dbReference>
<reference evidence="2 3" key="1">
    <citation type="submission" date="2020-08" db="EMBL/GenBank/DDBJ databases">
        <title>Sequencing the genomes of 1000 actinobacteria strains.</title>
        <authorList>
            <person name="Klenk H.-P."/>
        </authorList>
    </citation>
    <scope>NUCLEOTIDE SEQUENCE [LARGE SCALE GENOMIC DNA]</scope>
    <source>
        <strain evidence="2 3">DSM 45886</strain>
    </source>
</reference>
<evidence type="ECO:0000313" key="3">
    <source>
        <dbReference type="Proteomes" id="UP000578819"/>
    </source>
</evidence>
<protein>
    <recommendedName>
        <fullName evidence="4">Secreted protein</fullName>
    </recommendedName>
</protein>
<evidence type="ECO:0008006" key="4">
    <source>
        <dbReference type="Google" id="ProtNLM"/>
    </source>
</evidence>
<proteinExistence type="predicted"/>
<sequence length="198" mass="21602">MKFRHALTVAGLAVAATLVPAMPAAADSTSEHAHAGFRSNDSSVSLDVDVSRINGIVKINAEWADDSCETTDTIRVCNWIFRNAYDVPVTHFHFTLEAAAVTAELPYQELRRTCTYHLGEDESETCTEQEDSRTTTLRVTWTSVGNPEHSEWTDEAGTRYLTTSAYGTVAGTGFGTWYGGSHSFGQLARVRHIPAGTV</sequence>
<evidence type="ECO:0000313" key="2">
    <source>
        <dbReference type="EMBL" id="MBB4956707.1"/>
    </source>
</evidence>
<accession>A0A7W7SL00</accession>